<keyword evidence="4 10" id="KW-0349">Heme</keyword>
<dbReference type="SUPFAM" id="SSF48264">
    <property type="entry name" value="Cytochrome P450"/>
    <property type="match status" value="1"/>
</dbReference>
<dbReference type="Pfam" id="PF00067">
    <property type="entry name" value="p450"/>
    <property type="match status" value="1"/>
</dbReference>
<dbReference type="PRINTS" id="PR00385">
    <property type="entry name" value="P450"/>
</dbReference>
<evidence type="ECO:0000256" key="3">
    <source>
        <dbReference type="ARBA" id="ARBA00010617"/>
    </source>
</evidence>
<sequence>MGTAVVAFPSISSLGSLGHNRVSHFDHLPQRISTIGMSTQVPRDSEEKTERLMRQVLPRDKNLPPVVFHYIPWFGSAAYYGEDPYKFYFECREKYGDVFTFVLLGRNITVALGPKGNNLSLGGKTTQVSAEEAYKHVTTPVFGKGVVYDCPNEMLMQQKKFIKNGLSTEALASYPPLITAECEHYFEKELGFSPTSPGPKTIEVFKIMSQLIILSASRTLQGKEVRESLDSKFAEYFHDLDGGFTPLNFMFPNLPLPSYRKRDKAQKSMSDFYLNIMQKRREGATDGDGSFDMLAALQGCVYRNGVPLTDRDIAHMMIAILMAGQHTSSATSSWALLHLAHRPDVADALYEEQKTLFGNPDGSFRPVEYGDEKRMTLMNSIIRETLRIHAPIHSIYRKVISPMPVPASLSAPSESATYIIPKDYYIVAAPGVSAMDPRIWKDANVWEPFRWSDEKGTAAMALNEYTTGGEKMDYGFGQVSKGTESPYQPFGAGRHRCVGEAFAYVQLSVIIAYIIRNYSLRLETPDGLFPKTNYRTMIVLPLNGLMSLTKRKQEV</sequence>
<dbReference type="GO" id="GO:0032259">
    <property type="term" value="P:methylation"/>
    <property type="evidence" value="ECO:0007669"/>
    <property type="project" value="UniProtKB-KW"/>
</dbReference>
<dbReference type="GO" id="GO:0004497">
    <property type="term" value="F:monooxygenase activity"/>
    <property type="evidence" value="ECO:0007669"/>
    <property type="project" value="UniProtKB-KW"/>
</dbReference>
<keyword evidence="12" id="KW-0808">Transferase</keyword>
<feature type="binding site" description="axial binding residue" evidence="10">
    <location>
        <position position="497"/>
    </location>
    <ligand>
        <name>heme</name>
        <dbReference type="ChEBI" id="CHEBI:30413"/>
    </ligand>
    <ligandPart>
        <name>Fe</name>
        <dbReference type="ChEBI" id="CHEBI:18248"/>
    </ligandPart>
</feature>
<evidence type="ECO:0000256" key="11">
    <source>
        <dbReference type="RuleBase" id="RU000461"/>
    </source>
</evidence>
<dbReference type="Gene3D" id="1.10.630.10">
    <property type="entry name" value="Cytochrome P450"/>
    <property type="match status" value="1"/>
</dbReference>
<evidence type="ECO:0000256" key="8">
    <source>
        <dbReference type="ARBA" id="ARBA00023033"/>
    </source>
</evidence>
<keyword evidence="6 11" id="KW-0560">Oxidoreductase</keyword>
<name>A0A4Q1BGX9_TREME</name>
<dbReference type="GO" id="GO:0005506">
    <property type="term" value="F:iron ion binding"/>
    <property type="evidence" value="ECO:0007669"/>
    <property type="project" value="InterPro"/>
</dbReference>
<dbReference type="InterPro" id="IPR036396">
    <property type="entry name" value="Cyt_P450_sf"/>
</dbReference>
<evidence type="ECO:0000256" key="2">
    <source>
        <dbReference type="ARBA" id="ARBA00004370"/>
    </source>
</evidence>
<gene>
    <name evidence="12" type="ORF">M231_05924</name>
</gene>
<evidence type="ECO:0000256" key="7">
    <source>
        <dbReference type="ARBA" id="ARBA00023004"/>
    </source>
</evidence>
<evidence type="ECO:0000256" key="10">
    <source>
        <dbReference type="PIRSR" id="PIRSR602403-1"/>
    </source>
</evidence>
<keyword evidence="13" id="KW-1185">Reference proteome</keyword>
<dbReference type="EMBL" id="SDIL01000086">
    <property type="protein sequence ID" value="RXK36840.1"/>
    <property type="molecule type" value="Genomic_DNA"/>
</dbReference>
<dbReference type="FunFam" id="1.10.630.10:FF:000033">
    <property type="entry name" value="14-alpha sterol demethylase"/>
    <property type="match status" value="1"/>
</dbReference>
<keyword evidence="9" id="KW-0472">Membrane</keyword>
<evidence type="ECO:0000256" key="9">
    <source>
        <dbReference type="ARBA" id="ARBA00023136"/>
    </source>
</evidence>
<keyword evidence="8 11" id="KW-0503">Monooxygenase</keyword>
<comment type="subcellular location">
    <subcellularLocation>
        <location evidence="2">Membrane</location>
    </subcellularLocation>
</comment>
<evidence type="ECO:0000256" key="5">
    <source>
        <dbReference type="ARBA" id="ARBA00022723"/>
    </source>
</evidence>
<keyword evidence="7 10" id="KW-0408">Iron</keyword>
<dbReference type="InterPro" id="IPR001128">
    <property type="entry name" value="Cyt_P450"/>
</dbReference>
<evidence type="ECO:0000256" key="6">
    <source>
        <dbReference type="ARBA" id="ARBA00023002"/>
    </source>
</evidence>
<evidence type="ECO:0000256" key="4">
    <source>
        <dbReference type="ARBA" id="ARBA00022617"/>
    </source>
</evidence>
<accession>A0A4Q1BGX9</accession>
<dbReference type="CDD" id="cd11042">
    <property type="entry name" value="CYP51-like"/>
    <property type="match status" value="1"/>
</dbReference>
<dbReference type="FunCoup" id="A0A4Q1BGX9">
    <property type="interactions" value="136"/>
</dbReference>
<organism evidence="12 13">
    <name type="scientific">Tremella mesenterica</name>
    <name type="common">Jelly fungus</name>
    <dbReference type="NCBI Taxonomy" id="5217"/>
    <lineage>
        <taxon>Eukaryota</taxon>
        <taxon>Fungi</taxon>
        <taxon>Dikarya</taxon>
        <taxon>Basidiomycota</taxon>
        <taxon>Agaricomycotina</taxon>
        <taxon>Tremellomycetes</taxon>
        <taxon>Tremellales</taxon>
        <taxon>Tremellaceae</taxon>
        <taxon>Tremella</taxon>
    </lineage>
</organism>
<reference evidence="12 13" key="1">
    <citation type="submission" date="2016-06" db="EMBL/GenBank/DDBJ databases">
        <title>Evolution of pathogenesis and genome organization in the Tremellales.</title>
        <authorList>
            <person name="Cuomo C."/>
            <person name="Litvintseva A."/>
            <person name="Heitman J."/>
            <person name="Chen Y."/>
            <person name="Sun S."/>
            <person name="Springer D."/>
            <person name="Dromer F."/>
            <person name="Young S."/>
            <person name="Zeng Q."/>
            <person name="Chapman S."/>
            <person name="Gujja S."/>
            <person name="Saif S."/>
            <person name="Birren B."/>
        </authorList>
    </citation>
    <scope>NUCLEOTIDE SEQUENCE [LARGE SCALE GENOMIC DNA]</scope>
    <source>
        <strain evidence="12 13">ATCC 28783</strain>
    </source>
</reference>
<dbReference type="PRINTS" id="PR00465">
    <property type="entry name" value="EP450IV"/>
</dbReference>
<dbReference type="InterPro" id="IPR050529">
    <property type="entry name" value="CYP450_sterol_14alpha_dmase"/>
</dbReference>
<comment type="caution">
    <text evidence="12">The sequence shown here is derived from an EMBL/GenBank/DDBJ whole genome shotgun (WGS) entry which is preliminary data.</text>
</comment>
<dbReference type="AlphaFoldDB" id="A0A4Q1BGX9"/>
<dbReference type="GO" id="GO:0016705">
    <property type="term" value="F:oxidoreductase activity, acting on paired donors, with incorporation or reduction of molecular oxygen"/>
    <property type="evidence" value="ECO:0007669"/>
    <property type="project" value="InterPro"/>
</dbReference>
<evidence type="ECO:0000313" key="13">
    <source>
        <dbReference type="Proteomes" id="UP000289152"/>
    </source>
</evidence>
<dbReference type="GO" id="GO:0016020">
    <property type="term" value="C:membrane"/>
    <property type="evidence" value="ECO:0007669"/>
    <property type="project" value="UniProtKB-SubCell"/>
</dbReference>
<proteinExistence type="inferred from homology"/>
<dbReference type="Proteomes" id="UP000289152">
    <property type="component" value="Unassembled WGS sequence"/>
</dbReference>
<dbReference type="VEuPathDB" id="FungiDB:TREMEDRAFT_38441"/>
<keyword evidence="5 10" id="KW-0479">Metal-binding</keyword>
<dbReference type="GO" id="GO:0008168">
    <property type="term" value="F:methyltransferase activity"/>
    <property type="evidence" value="ECO:0007669"/>
    <property type="project" value="UniProtKB-KW"/>
</dbReference>
<dbReference type="InParanoid" id="A0A4Q1BGX9"/>
<dbReference type="InterPro" id="IPR017972">
    <property type="entry name" value="Cyt_P450_CS"/>
</dbReference>
<dbReference type="PROSITE" id="PS00086">
    <property type="entry name" value="CYTOCHROME_P450"/>
    <property type="match status" value="1"/>
</dbReference>
<dbReference type="STRING" id="5217.A0A4Q1BGX9"/>
<evidence type="ECO:0000256" key="1">
    <source>
        <dbReference type="ARBA" id="ARBA00001971"/>
    </source>
</evidence>
<dbReference type="OrthoDB" id="1055148at2759"/>
<evidence type="ECO:0000313" key="12">
    <source>
        <dbReference type="EMBL" id="RXK36840.1"/>
    </source>
</evidence>
<protein>
    <submittedName>
        <fullName evidence="12">Cytochrome P450, family 51 (Sterol 14-demethylase)</fullName>
    </submittedName>
</protein>
<dbReference type="PANTHER" id="PTHR24304">
    <property type="entry name" value="CYTOCHROME P450 FAMILY 7"/>
    <property type="match status" value="1"/>
</dbReference>
<dbReference type="InterPro" id="IPR002403">
    <property type="entry name" value="Cyt_P450_E_grp-IV"/>
</dbReference>
<dbReference type="PANTHER" id="PTHR24304:SF2">
    <property type="entry name" value="24-HYDROXYCHOLESTEROL 7-ALPHA-HYDROXYLASE"/>
    <property type="match status" value="1"/>
</dbReference>
<comment type="similarity">
    <text evidence="3 11">Belongs to the cytochrome P450 family.</text>
</comment>
<keyword evidence="12" id="KW-0489">Methyltransferase</keyword>
<dbReference type="GO" id="GO:0020037">
    <property type="term" value="F:heme binding"/>
    <property type="evidence" value="ECO:0007669"/>
    <property type="project" value="InterPro"/>
</dbReference>
<comment type="cofactor">
    <cofactor evidence="1 10">
        <name>heme</name>
        <dbReference type="ChEBI" id="CHEBI:30413"/>
    </cofactor>
</comment>